<dbReference type="GO" id="GO:0005615">
    <property type="term" value="C:extracellular space"/>
    <property type="evidence" value="ECO:0007669"/>
    <property type="project" value="TreeGrafter"/>
</dbReference>
<dbReference type="SUPFAM" id="SSF53649">
    <property type="entry name" value="Alkaline phosphatase-like"/>
    <property type="match status" value="1"/>
</dbReference>
<keyword evidence="1" id="KW-1185">Reference proteome</keyword>
<dbReference type="GeneID" id="116288134"/>
<dbReference type="PANTHER" id="PTHR10974">
    <property type="entry name" value="FI08016P-RELATED"/>
    <property type="match status" value="1"/>
</dbReference>
<organism evidence="1 2">
    <name type="scientific">Actinia tenebrosa</name>
    <name type="common">Australian red waratah sea anemone</name>
    <dbReference type="NCBI Taxonomy" id="6105"/>
    <lineage>
        <taxon>Eukaryota</taxon>
        <taxon>Metazoa</taxon>
        <taxon>Cnidaria</taxon>
        <taxon>Anthozoa</taxon>
        <taxon>Hexacorallia</taxon>
        <taxon>Actiniaria</taxon>
        <taxon>Actiniidae</taxon>
        <taxon>Actinia</taxon>
    </lineage>
</organism>
<dbReference type="InParanoid" id="A0A6P8H5J0"/>
<reference evidence="2" key="1">
    <citation type="submission" date="2025-08" db="UniProtKB">
        <authorList>
            <consortium name="RefSeq"/>
        </authorList>
    </citation>
    <scope>IDENTIFICATION</scope>
    <source>
        <tissue evidence="2">Tentacle</tissue>
    </source>
</reference>
<dbReference type="Pfam" id="PF02995">
    <property type="entry name" value="DUF229"/>
    <property type="match status" value="1"/>
</dbReference>
<dbReference type="AlphaFoldDB" id="A0A6P8H5J0"/>
<gene>
    <name evidence="2" type="primary">LOC116288134</name>
</gene>
<dbReference type="InterPro" id="IPR017850">
    <property type="entry name" value="Alkaline_phosphatase_core_sf"/>
</dbReference>
<evidence type="ECO:0000313" key="1">
    <source>
        <dbReference type="Proteomes" id="UP000515163"/>
    </source>
</evidence>
<evidence type="ECO:0000313" key="2">
    <source>
        <dbReference type="RefSeq" id="XP_031550733.1"/>
    </source>
</evidence>
<dbReference type="FunFam" id="3.40.720.10:FF:000017">
    <property type="entry name" value="Predicted protein"/>
    <property type="match status" value="1"/>
</dbReference>
<dbReference type="CDD" id="cd16021">
    <property type="entry name" value="ALP_like"/>
    <property type="match status" value="1"/>
</dbReference>
<dbReference type="Gene3D" id="3.40.720.10">
    <property type="entry name" value="Alkaline Phosphatase, subunit A"/>
    <property type="match status" value="1"/>
</dbReference>
<name>A0A6P8H5J0_ACTTE</name>
<sequence>MRNVHCVLNNAKCCDFTEESFEGSATVNADFVRVDITRPEGKDSITEVLMQTAPKQEVLQRKVQPAGIPVNVAMILFDSTSAANFVRQMPITRSYLKTRPTVFLEGETIVGDGTTAQLCAMLTGIPEEEQPEARRSKPNAKFVDDWRWLFRDYKKRGYVTMYSEDSPGLGAFNFRLKGFKNPPTDHYGRPFWLEAGKHAHKRYCSTNQPIHKVTMKYFLSLFRSYPNNPKFAYLPFTDLTHGNVNALKYADQDLTDLLKTMDRESYLDESILFIFGDHGVRYGSMRKTLQGKLEERLPHMSITFPTWFPKKYPQLYKNVQRNAKLLTTPFDIYATLQHILSYPKLPKEIKFGKSLFIPIDPQNRTCASAGVEEHWCPCMNLERVPVDSSIVKQVVNYVVNFINNLIEREEKSKRLCQKLSLKEIKTAFLELPNEKVQSFQQSSQDHRCDSCGVVLGQKDENNLIKDTLYQIQFLTSTNDGFYEASVQLKGGVPSIKGVISRVDTYGDQPWCIQDTHVHLMKFCYCNNRVS</sequence>
<dbReference type="KEGG" id="aten:116288134"/>
<dbReference type="PANTHER" id="PTHR10974:SF1">
    <property type="entry name" value="FI08016P-RELATED"/>
    <property type="match status" value="1"/>
</dbReference>
<accession>A0A6P8H5J0</accession>
<dbReference type="InterPro" id="IPR004245">
    <property type="entry name" value="DUF229"/>
</dbReference>
<dbReference type="Proteomes" id="UP000515163">
    <property type="component" value="Unplaced"/>
</dbReference>
<proteinExistence type="predicted"/>
<dbReference type="RefSeq" id="XP_031550733.1">
    <property type="nucleotide sequence ID" value="XM_031694873.1"/>
</dbReference>
<protein>
    <submittedName>
        <fullName evidence="2">Uncharacterized protein LOC116288134</fullName>
    </submittedName>
</protein>
<dbReference type="OrthoDB" id="5982518at2759"/>